<dbReference type="Pfam" id="PF05685">
    <property type="entry name" value="Uma2"/>
    <property type="match status" value="1"/>
</dbReference>
<gene>
    <name evidence="2" type="ORF">SAMN05421869_14716</name>
</gene>
<reference evidence="2 3" key="1">
    <citation type="submission" date="2016-10" db="EMBL/GenBank/DDBJ databases">
        <authorList>
            <person name="de Groot N.N."/>
        </authorList>
    </citation>
    <scope>NUCLEOTIDE SEQUENCE [LARGE SCALE GENOMIC DNA]</scope>
    <source>
        <strain evidence="2 3">CGMCC 4.6533</strain>
    </source>
</reference>
<dbReference type="AlphaFoldDB" id="A0A1G9U699"/>
<sequence length="198" mass="21488">MTTTAGRRPPRTARDLWESLVDLDLFRVQVLDGRLIAHRNDPPEHAFRVAALAGALFQSCFARGWQVATNSAAVCMAGTRDPVVPDLVLSPADCPLWRGTELLSSGVVLLAEVVSDQTAHDDREVKPHVYARGGVPVYLLIDPLDDPPSVTVFSGSGGAYQSVTRVLMGEPIRLPQPIDLELDTSLFNELRRAGKAAH</sequence>
<dbReference type="SUPFAM" id="SSF52980">
    <property type="entry name" value="Restriction endonuclease-like"/>
    <property type="match status" value="1"/>
</dbReference>
<dbReference type="GO" id="GO:0004519">
    <property type="term" value="F:endonuclease activity"/>
    <property type="evidence" value="ECO:0007669"/>
    <property type="project" value="UniProtKB-KW"/>
</dbReference>
<dbReference type="EMBL" id="FNDJ01000047">
    <property type="protein sequence ID" value="SDM55194.1"/>
    <property type="molecule type" value="Genomic_DNA"/>
</dbReference>
<dbReference type="PANTHER" id="PTHR35400:SF3">
    <property type="entry name" value="SLL1072 PROTEIN"/>
    <property type="match status" value="1"/>
</dbReference>
<dbReference type="InterPro" id="IPR008538">
    <property type="entry name" value="Uma2"/>
</dbReference>
<name>A0A1G9U699_9ACTN</name>
<keyword evidence="3" id="KW-1185">Reference proteome</keyword>
<dbReference type="Proteomes" id="UP000199202">
    <property type="component" value="Unassembled WGS sequence"/>
</dbReference>
<evidence type="ECO:0000259" key="1">
    <source>
        <dbReference type="Pfam" id="PF05685"/>
    </source>
</evidence>
<organism evidence="2 3">
    <name type="scientific">Nonomuraea jiangxiensis</name>
    <dbReference type="NCBI Taxonomy" id="633440"/>
    <lineage>
        <taxon>Bacteria</taxon>
        <taxon>Bacillati</taxon>
        <taxon>Actinomycetota</taxon>
        <taxon>Actinomycetes</taxon>
        <taxon>Streptosporangiales</taxon>
        <taxon>Streptosporangiaceae</taxon>
        <taxon>Nonomuraea</taxon>
    </lineage>
</organism>
<proteinExistence type="predicted"/>
<dbReference type="PANTHER" id="PTHR35400">
    <property type="entry name" value="SLR1083 PROTEIN"/>
    <property type="match status" value="1"/>
</dbReference>
<dbReference type="InterPro" id="IPR012296">
    <property type="entry name" value="Nuclease_put_TT1808"/>
</dbReference>
<dbReference type="InterPro" id="IPR011335">
    <property type="entry name" value="Restrct_endonuc-II-like"/>
</dbReference>
<keyword evidence="2" id="KW-0255">Endonuclease</keyword>
<keyword evidence="2" id="KW-0540">Nuclease</keyword>
<dbReference type="RefSeq" id="WP_176993868.1">
    <property type="nucleotide sequence ID" value="NZ_FNDJ01000047.1"/>
</dbReference>
<evidence type="ECO:0000313" key="3">
    <source>
        <dbReference type="Proteomes" id="UP000199202"/>
    </source>
</evidence>
<dbReference type="CDD" id="cd06260">
    <property type="entry name" value="DUF820-like"/>
    <property type="match status" value="1"/>
</dbReference>
<accession>A0A1G9U699</accession>
<feature type="domain" description="Putative restriction endonuclease" evidence="1">
    <location>
        <begin position="25"/>
        <end position="183"/>
    </location>
</feature>
<keyword evidence="2" id="KW-0378">Hydrolase</keyword>
<dbReference type="STRING" id="633440.SAMN05421869_14716"/>
<dbReference type="Gene3D" id="3.90.1570.10">
    <property type="entry name" value="tt1808, chain A"/>
    <property type="match status" value="1"/>
</dbReference>
<protein>
    <submittedName>
        <fullName evidence="2">Endonuclease, Uma2 family (Restriction endonuclease fold)</fullName>
    </submittedName>
</protein>
<evidence type="ECO:0000313" key="2">
    <source>
        <dbReference type="EMBL" id="SDM55194.1"/>
    </source>
</evidence>